<organism evidence="2 3">
    <name type="scientific">Bythopirellula goksoeyrii</name>
    <dbReference type="NCBI Taxonomy" id="1400387"/>
    <lineage>
        <taxon>Bacteria</taxon>
        <taxon>Pseudomonadati</taxon>
        <taxon>Planctomycetota</taxon>
        <taxon>Planctomycetia</taxon>
        <taxon>Pirellulales</taxon>
        <taxon>Lacipirellulaceae</taxon>
        <taxon>Bythopirellula</taxon>
    </lineage>
</organism>
<reference evidence="2 3" key="1">
    <citation type="submission" date="2019-08" db="EMBL/GenBank/DDBJ databases">
        <title>Deep-cultivation of Planctomycetes and their phenomic and genomic characterization uncovers novel biology.</title>
        <authorList>
            <person name="Wiegand S."/>
            <person name="Jogler M."/>
            <person name="Boedeker C."/>
            <person name="Pinto D."/>
            <person name="Vollmers J."/>
            <person name="Rivas-Marin E."/>
            <person name="Kohn T."/>
            <person name="Peeters S.H."/>
            <person name="Heuer A."/>
            <person name="Rast P."/>
            <person name="Oberbeckmann S."/>
            <person name="Bunk B."/>
            <person name="Jeske O."/>
            <person name="Meyerdierks A."/>
            <person name="Storesund J.E."/>
            <person name="Kallscheuer N."/>
            <person name="Luecker S."/>
            <person name="Lage O.M."/>
            <person name="Pohl T."/>
            <person name="Merkel B.J."/>
            <person name="Hornburger P."/>
            <person name="Mueller R.-W."/>
            <person name="Bruemmer F."/>
            <person name="Labrenz M."/>
            <person name="Spormann A.M."/>
            <person name="Op den Camp H."/>
            <person name="Overmann J."/>
            <person name="Amann R."/>
            <person name="Jetten M.S.M."/>
            <person name="Mascher T."/>
            <person name="Medema M.H."/>
            <person name="Devos D.P."/>
            <person name="Kaster A.-K."/>
            <person name="Ovreas L."/>
            <person name="Rohde M."/>
            <person name="Galperin M.Y."/>
            <person name="Jogler C."/>
        </authorList>
    </citation>
    <scope>NUCLEOTIDE SEQUENCE [LARGE SCALE GENOMIC DNA]</scope>
    <source>
        <strain evidence="2 3">Pr1d</strain>
    </source>
</reference>
<feature type="signal peptide" evidence="1">
    <location>
        <begin position="1"/>
        <end position="22"/>
    </location>
</feature>
<evidence type="ECO:0008006" key="4">
    <source>
        <dbReference type="Google" id="ProtNLM"/>
    </source>
</evidence>
<gene>
    <name evidence="2" type="ORF">Pr1d_33220</name>
</gene>
<dbReference type="RefSeq" id="WP_148074437.1">
    <property type="nucleotide sequence ID" value="NZ_CP042913.1"/>
</dbReference>
<dbReference type="OrthoDB" id="5431618at2"/>
<dbReference type="KEGG" id="bgok:Pr1d_33220"/>
<name>A0A5B9QPW8_9BACT</name>
<proteinExistence type="predicted"/>
<sequence precursor="true">MKKITFFAIVLIACSRSSLATASVDVGDTIRFQNREGTTAGGEFGLQKETSPGIWSGDLFRTFCLERDETIGFGTPYTVDSISSTAHLGGQNTNSGDPISAQTAWLFYNFTLGTLTGYDYTPNSAARIEDANRLQNAFWKFEGEDNNISGALDVPDAEYWNLANAWFGSASDADKLFYTSRVMVINPVQGNTPRQSMLYVVPEASTIAVWSILSLVGAGVACRKNSEKIC</sequence>
<evidence type="ECO:0000313" key="3">
    <source>
        <dbReference type="Proteomes" id="UP000323917"/>
    </source>
</evidence>
<dbReference type="EMBL" id="CP042913">
    <property type="protein sequence ID" value="QEG36013.1"/>
    <property type="molecule type" value="Genomic_DNA"/>
</dbReference>
<dbReference type="AlphaFoldDB" id="A0A5B9QPW8"/>
<keyword evidence="3" id="KW-1185">Reference proteome</keyword>
<protein>
    <recommendedName>
        <fullName evidence="4">PEP-CTERM protein-sorting domain-containing protein</fullName>
    </recommendedName>
</protein>
<evidence type="ECO:0000256" key="1">
    <source>
        <dbReference type="SAM" id="SignalP"/>
    </source>
</evidence>
<keyword evidence="1" id="KW-0732">Signal</keyword>
<accession>A0A5B9QPW8</accession>
<feature type="chain" id="PRO_5022850368" description="PEP-CTERM protein-sorting domain-containing protein" evidence="1">
    <location>
        <begin position="23"/>
        <end position="230"/>
    </location>
</feature>
<evidence type="ECO:0000313" key="2">
    <source>
        <dbReference type="EMBL" id="QEG36013.1"/>
    </source>
</evidence>
<dbReference type="Proteomes" id="UP000323917">
    <property type="component" value="Chromosome"/>
</dbReference>